<dbReference type="RefSeq" id="XP_013756109.1">
    <property type="nucleotide sequence ID" value="XM_013900655.1"/>
</dbReference>
<feature type="domain" description="PH" evidence="2">
    <location>
        <begin position="128"/>
        <end position="224"/>
    </location>
</feature>
<dbReference type="InterPro" id="IPR011993">
    <property type="entry name" value="PH-like_dom_sf"/>
</dbReference>
<dbReference type="eggNOG" id="ENOG502SDXB">
    <property type="taxonomic scope" value="Eukaryota"/>
</dbReference>
<dbReference type="STRING" id="461836.A0A0L0DGI7"/>
<dbReference type="Gene3D" id="1.10.150.50">
    <property type="entry name" value="Transcription Factor, Ets-1"/>
    <property type="match status" value="1"/>
</dbReference>
<protein>
    <recommendedName>
        <fullName evidence="6">PH domain-containing protein</fullName>
    </recommendedName>
</protein>
<dbReference type="Pfam" id="PF00169">
    <property type="entry name" value="PH"/>
    <property type="match status" value="1"/>
</dbReference>
<evidence type="ECO:0000256" key="1">
    <source>
        <dbReference type="SAM" id="MobiDB-lite"/>
    </source>
</evidence>
<dbReference type="SMART" id="SM00454">
    <property type="entry name" value="SAM"/>
    <property type="match status" value="1"/>
</dbReference>
<evidence type="ECO:0000313" key="4">
    <source>
        <dbReference type="EMBL" id="KNC51447.1"/>
    </source>
</evidence>
<dbReference type="AlphaFoldDB" id="A0A0L0DGI7"/>
<dbReference type="SUPFAM" id="SSF50729">
    <property type="entry name" value="PH domain-like"/>
    <property type="match status" value="1"/>
</dbReference>
<dbReference type="GeneID" id="25566514"/>
<dbReference type="InterPro" id="IPR013761">
    <property type="entry name" value="SAM/pointed_sf"/>
</dbReference>
<feature type="compositionally biased region" description="Basic residues" evidence="1">
    <location>
        <begin position="84"/>
        <end position="103"/>
    </location>
</feature>
<reference evidence="4 5" key="1">
    <citation type="submission" date="2010-05" db="EMBL/GenBank/DDBJ databases">
        <title>The Genome Sequence of Thecamonas trahens ATCC 50062.</title>
        <authorList>
            <consortium name="The Broad Institute Genome Sequencing Platform"/>
            <person name="Russ C."/>
            <person name="Cuomo C."/>
            <person name="Shea T."/>
            <person name="Young S.K."/>
            <person name="Zeng Q."/>
            <person name="Koehrsen M."/>
            <person name="Haas B."/>
            <person name="Borodovsky M."/>
            <person name="Guigo R."/>
            <person name="Alvarado L."/>
            <person name="Berlin A."/>
            <person name="Bochicchio J."/>
            <person name="Borenstein D."/>
            <person name="Chapman S."/>
            <person name="Chen Z."/>
            <person name="Freedman E."/>
            <person name="Gellesch M."/>
            <person name="Goldberg J."/>
            <person name="Griggs A."/>
            <person name="Gujja S."/>
            <person name="Heilman E."/>
            <person name="Heiman D."/>
            <person name="Hepburn T."/>
            <person name="Howarth C."/>
            <person name="Jen D."/>
            <person name="Larson L."/>
            <person name="Mehta T."/>
            <person name="Park D."/>
            <person name="Pearson M."/>
            <person name="Roberts A."/>
            <person name="Saif S."/>
            <person name="Shenoy N."/>
            <person name="Sisk P."/>
            <person name="Stolte C."/>
            <person name="Sykes S."/>
            <person name="Thomson T."/>
            <person name="Walk T."/>
            <person name="White J."/>
            <person name="Yandava C."/>
            <person name="Burger G."/>
            <person name="Gray M.W."/>
            <person name="Holland P.W.H."/>
            <person name="King N."/>
            <person name="Lang F.B.F."/>
            <person name="Roger A.J."/>
            <person name="Ruiz-Trillo I."/>
            <person name="Lander E."/>
            <person name="Nusbaum C."/>
        </authorList>
    </citation>
    <scope>NUCLEOTIDE SEQUENCE [LARGE SCALE GENOMIC DNA]</scope>
    <source>
        <strain evidence="4 5">ATCC 50062</strain>
    </source>
</reference>
<evidence type="ECO:0000259" key="3">
    <source>
        <dbReference type="PROSITE" id="PS50105"/>
    </source>
</evidence>
<evidence type="ECO:0000259" key="2">
    <source>
        <dbReference type="PROSITE" id="PS50003"/>
    </source>
</evidence>
<accession>A0A0L0DGI7</accession>
<organism evidence="4 5">
    <name type="scientific">Thecamonas trahens ATCC 50062</name>
    <dbReference type="NCBI Taxonomy" id="461836"/>
    <lineage>
        <taxon>Eukaryota</taxon>
        <taxon>Apusozoa</taxon>
        <taxon>Apusomonadida</taxon>
        <taxon>Apusomonadidae</taxon>
        <taxon>Thecamonas</taxon>
    </lineage>
</organism>
<dbReference type="Gene3D" id="2.30.29.30">
    <property type="entry name" value="Pleckstrin-homology domain (PH domain)/Phosphotyrosine-binding domain (PTB)"/>
    <property type="match status" value="1"/>
</dbReference>
<keyword evidence="5" id="KW-1185">Reference proteome</keyword>
<evidence type="ECO:0008006" key="6">
    <source>
        <dbReference type="Google" id="ProtNLM"/>
    </source>
</evidence>
<dbReference type="SUPFAM" id="SSF47769">
    <property type="entry name" value="SAM/Pointed domain"/>
    <property type="match status" value="1"/>
</dbReference>
<sequence length="371" mass="40769">MAFRLWSAEEVGAWLESLGYGEYGQAFVENEVDGEALEGLDTEMLKEMGLVKVGPRAKVLRAVRELVAEAAEAAAAASEDVGGKKKGKAKKGKDKSKSKSKGKGKSEAVDQSAAAVAIVEAANGTASAISKQGWLTKEGGKRKNWKQRWFTLENMVLSYYKAEADVGVKNPLGRIPIPSYEVDLDNKKPFGFKISHPGCRTYYFGAESEAERQLWMKAIREQGLATASKTWFNAEANFFSVEYAPSLDLFEVAMTMDAPEESVRLVPGKTYRYHAKLRRSDGYSEVLLDATKTGIVVRDVTATDKLSTHHYTALQRYTIAAHDPVFSILEVKAGLKSVFSFHMGNFAIARHLNSVVTAHIGELVGVIRSMR</sequence>
<dbReference type="InterPro" id="IPR051707">
    <property type="entry name" value="PI-Interact_SigTrans_Reg"/>
</dbReference>
<dbReference type="SMART" id="SM00233">
    <property type="entry name" value="PH"/>
    <property type="match status" value="1"/>
</dbReference>
<dbReference type="PROSITE" id="PS50105">
    <property type="entry name" value="SAM_DOMAIN"/>
    <property type="match status" value="1"/>
</dbReference>
<dbReference type="PROSITE" id="PS50003">
    <property type="entry name" value="PH_DOMAIN"/>
    <property type="match status" value="1"/>
</dbReference>
<gene>
    <name evidence="4" type="ORF">AMSG_07642</name>
</gene>
<dbReference type="PANTHER" id="PTHR14336:SF8">
    <property type="entry name" value="PROTEIN OPY1"/>
    <property type="match status" value="1"/>
</dbReference>
<feature type="region of interest" description="Disordered" evidence="1">
    <location>
        <begin position="78"/>
        <end position="106"/>
    </location>
</feature>
<name>A0A0L0DGI7_THETB</name>
<proteinExistence type="predicted"/>
<dbReference type="Pfam" id="PF07647">
    <property type="entry name" value="SAM_2"/>
    <property type="match status" value="1"/>
</dbReference>
<evidence type="ECO:0000313" key="5">
    <source>
        <dbReference type="Proteomes" id="UP000054408"/>
    </source>
</evidence>
<dbReference type="InterPro" id="IPR001660">
    <property type="entry name" value="SAM"/>
</dbReference>
<dbReference type="InterPro" id="IPR001849">
    <property type="entry name" value="PH_domain"/>
</dbReference>
<dbReference type="Proteomes" id="UP000054408">
    <property type="component" value="Unassembled WGS sequence"/>
</dbReference>
<dbReference type="FunFam" id="2.30.29.30:FF:000286">
    <property type="entry name" value="PH-protein kinase domain containing protein"/>
    <property type="match status" value="1"/>
</dbReference>
<dbReference type="OrthoDB" id="6133291at2759"/>
<dbReference type="EMBL" id="GL349467">
    <property type="protein sequence ID" value="KNC51447.1"/>
    <property type="molecule type" value="Genomic_DNA"/>
</dbReference>
<dbReference type="PANTHER" id="PTHR14336">
    <property type="entry name" value="TANDEM PH DOMAIN CONTAINING PROTEIN"/>
    <property type="match status" value="1"/>
</dbReference>
<feature type="domain" description="SAM" evidence="3">
    <location>
        <begin position="6"/>
        <end position="69"/>
    </location>
</feature>